<dbReference type="InterPro" id="IPR001034">
    <property type="entry name" value="DeoR_HTH"/>
</dbReference>
<dbReference type="InterPro" id="IPR036388">
    <property type="entry name" value="WH-like_DNA-bd_sf"/>
</dbReference>
<dbReference type="SMART" id="SM01134">
    <property type="entry name" value="DeoRC"/>
    <property type="match status" value="1"/>
</dbReference>
<dbReference type="EMBL" id="SGJB01000007">
    <property type="protein sequence ID" value="TQQ84729.1"/>
    <property type="molecule type" value="Genomic_DNA"/>
</dbReference>
<evidence type="ECO:0000256" key="2">
    <source>
        <dbReference type="ARBA" id="ARBA00023163"/>
    </source>
</evidence>
<proteinExistence type="predicted"/>
<dbReference type="Proteomes" id="UP000317863">
    <property type="component" value="Unassembled WGS sequence"/>
</dbReference>
<gene>
    <name evidence="4" type="ORF">EXD82_04815</name>
</gene>
<evidence type="ECO:0000256" key="1">
    <source>
        <dbReference type="ARBA" id="ARBA00023015"/>
    </source>
</evidence>
<keyword evidence="5" id="KW-1185">Reference proteome</keyword>
<dbReference type="Pfam" id="PF08220">
    <property type="entry name" value="HTH_DeoR"/>
    <property type="match status" value="1"/>
</dbReference>
<dbReference type="SUPFAM" id="SSF46785">
    <property type="entry name" value="Winged helix' DNA-binding domain"/>
    <property type="match status" value="1"/>
</dbReference>
<sequence>MFAEERIQDILDTLKKDGKVKVKDLSTKYSVTEDCIRKDLKALEKIVPIKRIYGGAVLHRESLAYHSTKQRLGENIDIKRKIAEKAFDMVNNMETIFLDVSTVNLILAELLAKSGKKLTIVTNMVDILNLFTNIDHNIQVVSAGGILNSTINGFVGASTIDFLSNYKFDKSFIGTGGIDVPSNCLTIFEIDDGLTKKSVMENSREIYVVAESKKFAFDCAYQFYSLDNIDAIITDEKPDSDTIKLLDEYNITIV</sequence>
<dbReference type="OrthoDB" id="9797223at2"/>
<comment type="caution">
    <text evidence="4">The sequence shown here is derived from an EMBL/GenBank/DDBJ whole genome shotgun (WGS) entry which is preliminary data.</text>
</comment>
<evidence type="ECO:0000313" key="5">
    <source>
        <dbReference type="Proteomes" id="UP000317863"/>
    </source>
</evidence>
<dbReference type="Pfam" id="PF00455">
    <property type="entry name" value="DeoRC"/>
    <property type="match status" value="1"/>
</dbReference>
<reference evidence="4 5" key="1">
    <citation type="submission" date="2019-02" db="EMBL/GenBank/DDBJ databases">
        <title>Peptostreptococcaceae bacterium ZHW00191 nov., a new bacterium isolated from the human gut.</title>
        <authorList>
            <person name="Zhou H.-W."/>
            <person name="Chen X.-J."/>
        </authorList>
    </citation>
    <scope>NUCLEOTIDE SEQUENCE [LARGE SCALE GENOMIC DNA]</scope>
    <source>
        <strain evidence="4 5">ZHW00191</strain>
    </source>
</reference>
<evidence type="ECO:0000259" key="3">
    <source>
        <dbReference type="PROSITE" id="PS51000"/>
    </source>
</evidence>
<dbReference type="InterPro" id="IPR050313">
    <property type="entry name" value="Carb_Metab_HTH_regulators"/>
</dbReference>
<dbReference type="InterPro" id="IPR036390">
    <property type="entry name" value="WH_DNA-bd_sf"/>
</dbReference>
<dbReference type="Gene3D" id="3.40.50.1360">
    <property type="match status" value="1"/>
</dbReference>
<accession>A0A544QVL0</accession>
<dbReference type="Gene3D" id="1.10.10.10">
    <property type="entry name" value="Winged helix-like DNA-binding domain superfamily/Winged helix DNA-binding domain"/>
    <property type="match status" value="1"/>
</dbReference>
<keyword evidence="1" id="KW-0805">Transcription regulation</keyword>
<dbReference type="AlphaFoldDB" id="A0A544QVL0"/>
<dbReference type="RefSeq" id="WP_142535784.1">
    <property type="nucleotide sequence ID" value="NZ_SGJB01000007.1"/>
</dbReference>
<feature type="domain" description="HTH deoR-type" evidence="3">
    <location>
        <begin position="3"/>
        <end position="58"/>
    </location>
</feature>
<protein>
    <submittedName>
        <fullName evidence="4">DeoR/GlpR transcriptional regulator</fullName>
    </submittedName>
</protein>
<keyword evidence="2" id="KW-0804">Transcription</keyword>
<organism evidence="4 5">
    <name type="scientific">Peptacetobacter hominis</name>
    <dbReference type="NCBI Taxonomy" id="2743610"/>
    <lineage>
        <taxon>Bacteria</taxon>
        <taxon>Bacillati</taxon>
        <taxon>Bacillota</taxon>
        <taxon>Clostridia</taxon>
        <taxon>Peptostreptococcales</taxon>
        <taxon>Peptostreptococcaceae</taxon>
        <taxon>Peptacetobacter</taxon>
    </lineage>
</organism>
<dbReference type="PROSITE" id="PS51000">
    <property type="entry name" value="HTH_DEOR_2"/>
    <property type="match status" value="1"/>
</dbReference>
<dbReference type="PANTHER" id="PTHR30363:SF44">
    <property type="entry name" value="AGA OPERON TRANSCRIPTIONAL REPRESSOR-RELATED"/>
    <property type="match status" value="1"/>
</dbReference>
<dbReference type="InterPro" id="IPR014036">
    <property type="entry name" value="DeoR-like_C"/>
</dbReference>
<evidence type="ECO:0000313" key="4">
    <source>
        <dbReference type="EMBL" id="TQQ84729.1"/>
    </source>
</evidence>
<dbReference type="GO" id="GO:0003700">
    <property type="term" value="F:DNA-binding transcription factor activity"/>
    <property type="evidence" value="ECO:0007669"/>
    <property type="project" value="InterPro"/>
</dbReference>
<dbReference type="InterPro" id="IPR037171">
    <property type="entry name" value="NagB/RpiA_transferase-like"/>
</dbReference>
<dbReference type="PANTHER" id="PTHR30363">
    <property type="entry name" value="HTH-TYPE TRANSCRIPTIONAL REGULATOR SRLR-RELATED"/>
    <property type="match status" value="1"/>
</dbReference>
<name>A0A544QVL0_9FIRM</name>
<dbReference type="SMART" id="SM00420">
    <property type="entry name" value="HTH_DEOR"/>
    <property type="match status" value="1"/>
</dbReference>
<dbReference type="SUPFAM" id="SSF100950">
    <property type="entry name" value="NagB/RpiA/CoA transferase-like"/>
    <property type="match status" value="1"/>
</dbReference>